<organism evidence="3 4">
    <name type="scientific">Streptomyces tremellae</name>
    <dbReference type="NCBI Taxonomy" id="1124239"/>
    <lineage>
        <taxon>Bacteria</taxon>
        <taxon>Bacillati</taxon>
        <taxon>Actinomycetota</taxon>
        <taxon>Actinomycetes</taxon>
        <taxon>Kitasatosporales</taxon>
        <taxon>Streptomycetaceae</taxon>
        <taxon>Streptomyces</taxon>
    </lineage>
</organism>
<keyword evidence="4" id="KW-1185">Reference proteome</keyword>
<dbReference type="Proteomes" id="UP001499884">
    <property type="component" value="Unassembled WGS sequence"/>
</dbReference>
<dbReference type="EMBL" id="BAABEP010000005">
    <property type="protein sequence ID" value="GAA3716391.1"/>
    <property type="molecule type" value="Genomic_DNA"/>
</dbReference>
<proteinExistence type="predicted"/>
<feature type="compositionally biased region" description="Low complexity" evidence="1">
    <location>
        <begin position="30"/>
        <end position="41"/>
    </location>
</feature>
<feature type="region of interest" description="Disordered" evidence="1">
    <location>
        <begin position="22"/>
        <end position="225"/>
    </location>
</feature>
<reference evidence="4" key="1">
    <citation type="journal article" date="2019" name="Int. J. Syst. Evol. Microbiol.">
        <title>The Global Catalogue of Microorganisms (GCM) 10K type strain sequencing project: providing services to taxonomists for standard genome sequencing and annotation.</title>
        <authorList>
            <consortium name="The Broad Institute Genomics Platform"/>
            <consortium name="The Broad Institute Genome Sequencing Center for Infectious Disease"/>
            <person name="Wu L."/>
            <person name="Ma J."/>
        </authorList>
    </citation>
    <scope>NUCLEOTIDE SEQUENCE [LARGE SCALE GENOMIC DNA]</scope>
    <source>
        <strain evidence="4">JCM 30846</strain>
    </source>
</reference>
<feature type="compositionally biased region" description="Low complexity" evidence="1">
    <location>
        <begin position="84"/>
        <end position="95"/>
    </location>
</feature>
<feature type="compositionally biased region" description="Pro residues" evidence="1">
    <location>
        <begin position="118"/>
        <end position="145"/>
    </location>
</feature>
<keyword evidence="2" id="KW-0812">Transmembrane</keyword>
<evidence type="ECO:0000313" key="3">
    <source>
        <dbReference type="EMBL" id="GAA3716391.1"/>
    </source>
</evidence>
<feature type="compositionally biased region" description="Low complexity" evidence="1">
    <location>
        <begin position="48"/>
        <end position="58"/>
    </location>
</feature>
<keyword evidence="2" id="KW-0472">Membrane</keyword>
<evidence type="ECO:0000313" key="4">
    <source>
        <dbReference type="Proteomes" id="UP001499884"/>
    </source>
</evidence>
<evidence type="ECO:0000256" key="2">
    <source>
        <dbReference type="SAM" id="Phobius"/>
    </source>
</evidence>
<feature type="compositionally biased region" description="Low complexity" evidence="1">
    <location>
        <begin position="175"/>
        <end position="211"/>
    </location>
</feature>
<gene>
    <name evidence="3" type="ORF">GCM10023082_12560</name>
</gene>
<name>A0ABP7EF96_9ACTN</name>
<evidence type="ECO:0000256" key="1">
    <source>
        <dbReference type="SAM" id="MobiDB-lite"/>
    </source>
</evidence>
<feature type="compositionally biased region" description="Low complexity" evidence="1">
    <location>
        <begin position="146"/>
        <end position="157"/>
    </location>
</feature>
<keyword evidence="2" id="KW-1133">Transmembrane helix</keyword>
<sequence length="470" mass="47685">MRECPVCGASNGETDDFCGNCGSYLGWSDQSPAGGPRRAAAGPPPDSAPEAAAGAPASPEAPPPAQAGSPFGAPPRAEADRASGPRPGAGAAHPSGTPPRPDRPPTTASGTPSLRDAPPAPPPGTPPRPSGPPPRPDGPPAPPRPVSGGPAAGAVRPLTPHPPGAGDSAAGVPRTAESTGGATASSAPRTGVHPAAPGGGATPQAGAQRPVGPQPVKPAKAVAPRPVVRPVPAEEDVSGTPCPVCGTLNQPGRRFCRRCAARLTPEAAPAPLPWWRRVWPLRRRRARAGSGRLVRALVILAVVLVLAAAAVLLLPAGRGLFEDTRDKLGGVRSVTPTAVRATAELPGHPATRTVDGLSNRYWAAPAAGASVTYTFAKPFRLVNLLITNGASASAQGYAGQGRALEIDAEVTTSGGRVEHQRLTLSDKPGSQPMQEGISDVTRIRLTLNNPVGLTRGRHLALAEVEFFQRT</sequence>
<evidence type="ECO:0008006" key="5">
    <source>
        <dbReference type="Google" id="ProtNLM"/>
    </source>
</evidence>
<dbReference type="NCBIfam" id="NF047619">
    <property type="entry name" value="NADase_discoid"/>
    <property type="match status" value="1"/>
</dbReference>
<feature type="transmembrane region" description="Helical" evidence="2">
    <location>
        <begin position="293"/>
        <end position="314"/>
    </location>
</feature>
<comment type="caution">
    <text evidence="3">The sequence shown here is derived from an EMBL/GenBank/DDBJ whole genome shotgun (WGS) entry which is preliminary data.</text>
</comment>
<accession>A0ABP7EF96</accession>
<dbReference type="InterPro" id="IPR057561">
    <property type="entry name" value="NADase_transloc"/>
</dbReference>
<protein>
    <recommendedName>
        <fullName evidence="5">Zinc ribbon domain-containing protein</fullName>
    </recommendedName>
</protein>